<dbReference type="EMBL" id="CM046111">
    <property type="protein sequence ID" value="KAI8424853.1"/>
    <property type="molecule type" value="Genomic_DNA"/>
</dbReference>
<evidence type="ECO:0000313" key="1">
    <source>
        <dbReference type="EMBL" id="KAI8424853.1"/>
    </source>
</evidence>
<sequence>MPPPNCCLQFLNEVLGQVDRSTDRVGRAFHKLTLNFAHGGNVVIEYRQTGRSLSHPGYVGHQLIHVLRLEVQLRQGQERVCASRHAMFGLEECSCR</sequence>
<name>A0ACC0JL30_CHOFU</name>
<dbReference type="Proteomes" id="UP001064048">
    <property type="component" value="Chromosome 11"/>
</dbReference>
<comment type="caution">
    <text evidence="1">The sequence shown here is derived from an EMBL/GenBank/DDBJ whole genome shotgun (WGS) entry which is preliminary data.</text>
</comment>
<proteinExistence type="predicted"/>
<reference evidence="1 2" key="1">
    <citation type="journal article" date="2022" name="Genome Biol. Evol.">
        <title>The Spruce Budworm Genome: Reconstructing the Evolutionary History of Antifreeze Proteins.</title>
        <authorList>
            <person name="Beliveau C."/>
            <person name="Gagne P."/>
            <person name="Picq S."/>
            <person name="Vernygora O."/>
            <person name="Keeling C.I."/>
            <person name="Pinkney K."/>
            <person name="Doucet D."/>
            <person name="Wen F."/>
            <person name="Johnston J.S."/>
            <person name="Maaroufi H."/>
            <person name="Boyle B."/>
            <person name="Laroche J."/>
            <person name="Dewar K."/>
            <person name="Juretic N."/>
            <person name="Blackburn G."/>
            <person name="Nisole A."/>
            <person name="Brunet B."/>
            <person name="Brandao M."/>
            <person name="Lumley L."/>
            <person name="Duan J."/>
            <person name="Quan G."/>
            <person name="Lucarotti C.J."/>
            <person name="Roe A.D."/>
            <person name="Sperling F.A.H."/>
            <person name="Levesque R.C."/>
            <person name="Cusson M."/>
        </authorList>
    </citation>
    <scope>NUCLEOTIDE SEQUENCE [LARGE SCALE GENOMIC DNA]</scope>
    <source>
        <strain evidence="1">Glfc:IPQL:Cfum</strain>
    </source>
</reference>
<evidence type="ECO:0000313" key="2">
    <source>
        <dbReference type="Proteomes" id="UP001064048"/>
    </source>
</evidence>
<organism evidence="1 2">
    <name type="scientific">Choristoneura fumiferana</name>
    <name type="common">Spruce budworm moth</name>
    <name type="synonym">Archips fumiferana</name>
    <dbReference type="NCBI Taxonomy" id="7141"/>
    <lineage>
        <taxon>Eukaryota</taxon>
        <taxon>Metazoa</taxon>
        <taxon>Ecdysozoa</taxon>
        <taxon>Arthropoda</taxon>
        <taxon>Hexapoda</taxon>
        <taxon>Insecta</taxon>
        <taxon>Pterygota</taxon>
        <taxon>Neoptera</taxon>
        <taxon>Endopterygota</taxon>
        <taxon>Lepidoptera</taxon>
        <taxon>Glossata</taxon>
        <taxon>Ditrysia</taxon>
        <taxon>Tortricoidea</taxon>
        <taxon>Tortricidae</taxon>
        <taxon>Tortricinae</taxon>
        <taxon>Choristoneura</taxon>
    </lineage>
</organism>
<accession>A0ACC0JL30</accession>
<protein>
    <submittedName>
        <fullName evidence="1">Uncharacterized protein</fullName>
    </submittedName>
</protein>
<gene>
    <name evidence="1" type="ORF">MSG28_006775</name>
</gene>
<keyword evidence="2" id="KW-1185">Reference proteome</keyword>